<dbReference type="Ensembl" id="ENSEBUT00000019092.1">
    <property type="protein sequence ID" value="ENSEBUP00000018516.1"/>
    <property type="gene ID" value="ENSEBUG00000011562.1"/>
</dbReference>
<proteinExistence type="inferred from homology"/>
<evidence type="ECO:0000256" key="10">
    <source>
        <dbReference type="PROSITE-ProRule" id="PRU00042"/>
    </source>
</evidence>
<dbReference type="GeneTree" id="ENSGT00940000161979"/>
<feature type="domain" description="C2H2-type" evidence="11">
    <location>
        <begin position="127"/>
        <end position="154"/>
    </location>
</feature>
<evidence type="ECO:0000256" key="4">
    <source>
        <dbReference type="ARBA" id="ARBA00022737"/>
    </source>
</evidence>
<dbReference type="GO" id="GO:0006357">
    <property type="term" value="P:regulation of transcription by RNA polymerase II"/>
    <property type="evidence" value="ECO:0007669"/>
    <property type="project" value="UniProtKB-ARBA"/>
</dbReference>
<evidence type="ECO:0000256" key="7">
    <source>
        <dbReference type="ARBA" id="ARBA00023015"/>
    </source>
</evidence>
<evidence type="ECO:0000256" key="6">
    <source>
        <dbReference type="ARBA" id="ARBA00022833"/>
    </source>
</evidence>
<keyword evidence="9" id="KW-0539">Nucleus</keyword>
<evidence type="ECO:0000256" key="2">
    <source>
        <dbReference type="ARBA" id="ARBA00006991"/>
    </source>
</evidence>
<dbReference type="SMART" id="SM00355">
    <property type="entry name" value="ZnF_C2H2"/>
    <property type="match status" value="10"/>
</dbReference>
<dbReference type="Pfam" id="PF00096">
    <property type="entry name" value="zf-C2H2"/>
    <property type="match status" value="2"/>
</dbReference>
<dbReference type="InterPro" id="IPR036236">
    <property type="entry name" value="Znf_C2H2_sf"/>
</dbReference>
<dbReference type="Pfam" id="PF13912">
    <property type="entry name" value="zf-C2H2_6"/>
    <property type="match status" value="2"/>
</dbReference>
<feature type="domain" description="C2H2-type" evidence="11">
    <location>
        <begin position="348"/>
        <end position="375"/>
    </location>
</feature>
<keyword evidence="7" id="KW-0805">Transcription regulation</keyword>
<feature type="domain" description="C2H2-type" evidence="11">
    <location>
        <begin position="264"/>
        <end position="291"/>
    </location>
</feature>
<evidence type="ECO:0000256" key="8">
    <source>
        <dbReference type="ARBA" id="ARBA00023163"/>
    </source>
</evidence>
<sequence>MFLSGRLTDCNEKCSSTSIQYYTHKAELQVDKKTQRTRSTRKKANCIYCSSLVFLDHMKEHMTVHTGERPHRCTICTKSFSRSSTLNRHIKLHTGVKTHKCTLCQSAFTEWNALKIHLGIHTGERPFRCTVCNESFSHQDSLRRHNRDHRGEKPHRCTVCDEEFSALHHLILHSRVHTDPLQDVKIEPENLGFIDSKGRLTDCNEKCSSTSIQYYTHKAELQVDKKTQRTRSTRKKANCIYCSSLVFLDHMKEHMTVHTGERPHRCTICTKSFSRSSTLNRHIKLHTGVKTHKCTLCQSAFTEWNALKIHLGIHTGERPYRCTVCNESFSHKDSLRRHNRDHRGEKPHRCTVCDEEFSALHHLILHSRVHTGEKEGNHPPLQSVSCA</sequence>
<evidence type="ECO:0000256" key="1">
    <source>
        <dbReference type="ARBA" id="ARBA00004123"/>
    </source>
</evidence>
<feature type="domain" description="C2H2-type" evidence="11">
    <location>
        <begin position="99"/>
        <end position="126"/>
    </location>
</feature>
<comment type="subcellular location">
    <subcellularLocation>
        <location evidence="1">Nucleus</location>
    </subcellularLocation>
</comment>
<evidence type="ECO:0000313" key="13">
    <source>
        <dbReference type="Proteomes" id="UP000694388"/>
    </source>
</evidence>
<keyword evidence="6" id="KW-0862">Zinc</keyword>
<dbReference type="AlphaFoldDB" id="A0A8C4QQX8"/>
<evidence type="ECO:0000313" key="12">
    <source>
        <dbReference type="Ensembl" id="ENSEBUP00000018516.1"/>
    </source>
</evidence>
<reference evidence="12" key="2">
    <citation type="submission" date="2025-09" db="UniProtKB">
        <authorList>
            <consortium name="Ensembl"/>
        </authorList>
    </citation>
    <scope>IDENTIFICATION</scope>
</reference>
<keyword evidence="4" id="KW-0677">Repeat</keyword>
<feature type="domain" description="C2H2-type" evidence="11">
    <location>
        <begin position="320"/>
        <end position="347"/>
    </location>
</feature>
<dbReference type="PANTHER" id="PTHR16515">
    <property type="entry name" value="PR DOMAIN ZINC FINGER PROTEIN"/>
    <property type="match status" value="1"/>
</dbReference>
<dbReference type="FunFam" id="3.30.160.60:FF:000710">
    <property type="entry name" value="Zinc finger protein 768"/>
    <property type="match status" value="2"/>
</dbReference>
<evidence type="ECO:0000256" key="5">
    <source>
        <dbReference type="ARBA" id="ARBA00022771"/>
    </source>
</evidence>
<evidence type="ECO:0000256" key="9">
    <source>
        <dbReference type="ARBA" id="ARBA00023242"/>
    </source>
</evidence>
<dbReference type="FunFam" id="3.30.160.60:FF:000761">
    <property type="entry name" value="Zinc finger protein 449"/>
    <property type="match status" value="2"/>
</dbReference>
<dbReference type="PANTHER" id="PTHR16515:SF49">
    <property type="entry name" value="GASTRULA ZINC FINGER PROTEIN XLCGF49.1-LIKE-RELATED"/>
    <property type="match status" value="1"/>
</dbReference>
<dbReference type="InterPro" id="IPR050331">
    <property type="entry name" value="Zinc_finger"/>
</dbReference>
<dbReference type="InterPro" id="IPR013087">
    <property type="entry name" value="Znf_C2H2_type"/>
</dbReference>
<dbReference type="GO" id="GO:0005634">
    <property type="term" value="C:nucleus"/>
    <property type="evidence" value="ECO:0007669"/>
    <property type="project" value="UniProtKB-SubCell"/>
</dbReference>
<dbReference type="FunFam" id="3.30.160.60:FF:000446">
    <property type="entry name" value="Zinc finger protein"/>
    <property type="match status" value="2"/>
</dbReference>
<keyword evidence="3" id="KW-0479">Metal-binding</keyword>
<feature type="domain" description="C2H2-type" evidence="11">
    <location>
        <begin position="292"/>
        <end position="319"/>
    </location>
</feature>
<keyword evidence="8" id="KW-0804">Transcription</keyword>
<reference evidence="12" key="1">
    <citation type="submission" date="2025-08" db="UniProtKB">
        <authorList>
            <consortium name="Ensembl"/>
        </authorList>
    </citation>
    <scope>IDENTIFICATION</scope>
</reference>
<comment type="similarity">
    <text evidence="2">Belongs to the krueppel C2H2-type zinc-finger protein family.</text>
</comment>
<evidence type="ECO:0000259" key="11">
    <source>
        <dbReference type="PROSITE" id="PS50157"/>
    </source>
</evidence>
<protein>
    <recommendedName>
        <fullName evidence="11">C2H2-type domain-containing protein</fullName>
    </recommendedName>
</protein>
<keyword evidence="5 10" id="KW-0863">Zinc-finger</keyword>
<dbReference type="Proteomes" id="UP000694388">
    <property type="component" value="Unplaced"/>
</dbReference>
<dbReference type="SUPFAM" id="SSF57667">
    <property type="entry name" value="beta-beta-alpha zinc fingers"/>
    <property type="match status" value="4"/>
</dbReference>
<dbReference type="Gene3D" id="3.30.160.60">
    <property type="entry name" value="Classic Zinc Finger"/>
    <property type="match status" value="8"/>
</dbReference>
<dbReference type="PROSITE" id="PS00028">
    <property type="entry name" value="ZINC_FINGER_C2H2_1"/>
    <property type="match status" value="8"/>
</dbReference>
<feature type="domain" description="C2H2-type" evidence="11">
    <location>
        <begin position="71"/>
        <end position="98"/>
    </location>
</feature>
<dbReference type="GO" id="GO:0008270">
    <property type="term" value="F:zinc ion binding"/>
    <property type="evidence" value="ECO:0007669"/>
    <property type="project" value="UniProtKB-KW"/>
</dbReference>
<dbReference type="PROSITE" id="PS50157">
    <property type="entry name" value="ZINC_FINGER_C2H2_2"/>
    <property type="match status" value="8"/>
</dbReference>
<accession>A0A8C4QQX8</accession>
<organism evidence="12 13">
    <name type="scientific">Eptatretus burgeri</name>
    <name type="common">Inshore hagfish</name>
    <dbReference type="NCBI Taxonomy" id="7764"/>
    <lineage>
        <taxon>Eukaryota</taxon>
        <taxon>Metazoa</taxon>
        <taxon>Chordata</taxon>
        <taxon>Craniata</taxon>
        <taxon>Vertebrata</taxon>
        <taxon>Cyclostomata</taxon>
        <taxon>Myxini</taxon>
        <taxon>Myxiniformes</taxon>
        <taxon>Myxinidae</taxon>
        <taxon>Eptatretinae</taxon>
        <taxon>Eptatretus</taxon>
    </lineage>
</organism>
<name>A0A8C4QQX8_EPTBU</name>
<keyword evidence="13" id="KW-1185">Reference proteome</keyword>
<dbReference type="FunFam" id="3.30.160.60:FF:001289">
    <property type="entry name" value="Zinc finger protein 574"/>
    <property type="match status" value="2"/>
</dbReference>
<feature type="domain" description="C2H2-type" evidence="11">
    <location>
        <begin position="155"/>
        <end position="182"/>
    </location>
</feature>
<evidence type="ECO:0000256" key="3">
    <source>
        <dbReference type="ARBA" id="ARBA00022723"/>
    </source>
</evidence>